<evidence type="ECO:0000313" key="1">
    <source>
        <dbReference type="EMBL" id="KAG0411664.1"/>
    </source>
</evidence>
<comment type="caution">
    <text evidence="1">The sequence shown here is derived from an EMBL/GenBank/DDBJ whole genome shotgun (WGS) entry which is preliminary data.</text>
</comment>
<protein>
    <submittedName>
        <fullName evidence="1">Uncharacterized protein</fullName>
    </submittedName>
</protein>
<proteinExistence type="predicted"/>
<organism evidence="1 2">
    <name type="scientific">Ixodes persulcatus</name>
    <name type="common">Taiga tick</name>
    <dbReference type="NCBI Taxonomy" id="34615"/>
    <lineage>
        <taxon>Eukaryota</taxon>
        <taxon>Metazoa</taxon>
        <taxon>Ecdysozoa</taxon>
        <taxon>Arthropoda</taxon>
        <taxon>Chelicerata</taxon>
        <taxon>Arachnida</taxon>
        <taxon>Acari</taxon>
        <taxon>Parasitiformes</taxon>
        <taxon>Ixodida</taxon>
        <taxon>Ixodoidea</taxon>
        <taxon>Ixodidae</taxon>
        <taxon>Ixodinae</taxon>
        <taxon>Ixodes</taxon>
    </lineage>
</organism>
<keyword evidence="2" id="KW-1185">Reference proteome</keyword>
<dbReference type="Proteomes" id="UP000805193">
    <property type="component" value="Unassembled WGS sequence"/>
</dbReference>
<reference evidence="1 2" key="1">
    <citation type="journal article" date="2020" name="Cell">
        <title>Large-Scale Comparative Analyses of Tick Genomes Elucidate Their Genetic Diversity and Vector Capacities.</title>
        <authorList>
            <consortium name="Tick Genome and Microbiome Consortium (TIGMIC)"/>
            <person name="Jia N."/>
            <person name="Wang J."/>
            <person name="Shi W."/>
            <person name="Du L."/>
            <person name="Sun Y."/>
            <person name="Zhan W."/>
            <person name="Jiang J.F."/>
            <person name="Wang Q."/>
            <person name="Zhang B."/>
            <person name="Ji P."/>
            <person name="Bell-Sakyi L."/>
            <person name="Cui X.M."/>
            <person name="Yuan T.T."/>
            <person name="Jiang B.G."/>
            <person name="Yang W.F."/>
            <person name="Lam T.T."/>
            <person name="Chang Q.C."/>
            <person name="Ding S.J."/>
            <person name="Wang X.J."/>
            <person name="Zhu J.G."/>
            <person name="Ruan X.D."/>
            <person name="Zhao L."/>
            <person name="Wei J.T."/>
            <person name="Ye R.Z."/>
            <person name="Que T.C."/>
            <person name="Du C.H."/>
            <person name="Zhou Y.H."/>
            <person name="Cheng J.X."/>
            <person name="Dai P.F."/>
            <person name="Guo W.B."/>
            <person name="Han X.H."/>
            <person name="Huang E.J."/>
            <person name="Li L.F."/>
            <person name="Wei W."/>
            <person name="Gao Y.C."/>
            <person name="Liu J.Z."/>
            <person name="Shao H.Z."/>
            <person name="Wang X."/>
            <person name="Wang C.C."/>
            <person name="Yang T.C."/>
            <person name="Huo Q.B."/>
            <person name="Li W."/>
            <person name="Chen H.Y."/>
            <person name="Chen S.E."/>
            <person name="Zhou L.G."/>
            <person name="Ni X.B."/>
            <person name="Tian J.H."/>
            <person name="Sheng Y."/>
            <person name="Liu T."/>
            <person name="Pan Y.S."/>
            <person name="Xia L.Y."/>
            <person name="Li J."/>
            <person name="Zhao F."/>
            <person name="Cao W.C."/>
        </authorList>
    </citation>
    <scope>NUCLEOTIDE SEQUENCE [LARGE SCALE GENOMIC DNA]</scope>
    <source>
        <strain evidence="1">Iper-2018</strain>
    </source>
</reference>
<feature type="non-terminal residue" evidence="1">
    <location>
        <position position="1"/>
    </location>
</feature>
<dbReference type="EMBL" id="JABSTQ010011415">
    <property type="protein sequence ID" value="KAG0411664.1"/>
    <property type="molecule type" value="Genomic_DNA"/>
</dbReference>
<sequence>PRVRVHDGHLVFEAAQNKNISFQSGGGGILLNGKDLAVVMASVAEASRTLAPSATSDQLQSLADTVAKVEELRERLDQLKTNCDGLRNQLRQTTRNLTRSLQMPVLRLKAAMRRLQNNLRRDACSSNPCGHGGTCVSRYNGYLCLCPAGWQGGRCEEDVDECAHLAGSDLGCQNGATCVNTPGAYRCQCTQGFFGAHCTERQDDCSLASASALCDHGTCIGLPRVAGQPGFRCLCDQGWTTGPGQLSCSQDVNECASGRHFCSKNPPVACLNFPGGFGCGPCPQGYSGDGYSCSDVNECLVNNGGCSQNPRVDCFNTIGSRSCGPCPPGYVGDGVTCTYLGLCNVDNGGCSPLATCIARSGSFRECRCPAGYVGSGVGPNGCVAAARQPDGQQPEQQPLRGPVQRTALPARLLSGVRQQLPVRLRGRLLGPALRSGFRRVHQRPVPEQRHVPQRRTYGCRLHLHAGVDRAPLRGATAGMWGSAARHQWDVAVPGDRRSVHPQAELHLGAEDDSR</sequence>
<evidence type="ECO:0000313" key="2">
    <source>
        <dbReference type="Proteomes" id="UP000805193"/>
    </source>
</evidence>
<feature type="non-terminal residue" evidence="1">
    <location>
        <position position="514"/>
    </location>
</feature>
<gene>
    <name evidence="1" type="ORF">HPB47_011212</name>
</gene>
<accession>A0AC60NWY1</accession>
<name>A0AC60NWY1_IXOPE</name>